<dbReference type="GO" id="GO:0003677">
    <property type="term" value="F:DNA binding"/>
    <property type="evidence" value="ECO:0007669"/>
    <property type="project" value="UniProtKB-KW"/>
</dbReference>
<dbReference type="AlphaFoldDB" id="A0A9Q7EZL5"/>
<keyword evidence="4 15" id="KW-0227">DNA damage</keyword>
<dbReference type="SUPFAM" id="SSF52540">
    <property type="entry name" value="P-loop containing nucleoside triphosphate hydrolases"/>
    <property type="match status" value="2"/>
</dbReference>
<dbReference type="GO" id="GO:0006310">
    <property type="term" value="P:DNA recombination"/>
    <property type="evidence" value="ECO:0007669"/>
    <property type="project" value="UniProtKB-UniRule"/>
</dbReference>
<keyword evidence="11" id="KW-0413">Isomerase</keyword>
<dbReference type="KEGG" id="aram:KAR29_04245"/>
<dbReference type="GO" id="GO:0043138">
    <property type="term" value="F:3'-5' DNA helicase activity"/>
    <property type="evidence" value="ECO:0007669"/>
    <property type="project" value="UniProtKB-EC"/>
</dbReference>
<dbReference type="InterPro" id="IPR045562">
    <property type="entry name" value="RecG_dom3_C"/>
</dbReference>
<keyword evidence="9 15" id="KW-0233">DNA recombination</keyword>
<keyword evidence="10 15" id="KW-0234">DNA repair</keyword>
<dbReference type="CDD" id="cd17992">
    <property type="entry name" value="DEXHc_RecG"/>
    <property type="match status" value="1"/>
</dbReference>
<dbReference type="NCBIfam" id="NF008168">
    <property type="entry name" value="PRK10917.2-2"/>
    <property type="match status" value="1"/>
</dbReference>
<comment type="similarity">
    <text evidence="1 15">Belongs to the helicase family. RecG subfamily.</text>
</comment>
<evidence type="ECO:0000313" key="19">
    <source>
        <dbReference type="Proteomes" id="UP000671879"/>
    </source>
</evidence>
<dbReference type="NCBIfam" id="TIGR00643">
    <property type="entry name" value="recG"/>
    <property type="match status" value="1"/>
</dbReference>
<dbReference type="InterPro" id="IPR004609">
    <property type="entry name" value="ATP-dep_DNA_helicase_RecG"/>
</dbReference>
<dbReference type="PROSITE" id="PS51194">
    <property type="entry name" value="HELICASE_CTER"/>
    <property type="match status" value="1"/>
</dbReference>
<dbReference type="PANTHER" id="PTHR47964">
    <property type="entry name" value="ATP-DEPENDENT DNA HELICASE HOMOLOG RECG, CHLOROPLASTIC"/>
    <property type="match status" value="1"/>
</dbReference>
<evidence type="ECO:0000256" key="9">
    <source>
        <dbReference type="ARBA" id="ARBA00023172"/>
    </source>
</evidence>
<gene>
    <name evidence="18" type="primary">recG</name>
    <name evidence="18" type="ORF">KAR29_04245</name>
</gene>
<evidence type="ECO:0000256" key="5">
    <source>
        <dbReference type="ARBA" id="ARBA00022801"/>
    </source>
</evidence>
<dbReference type="InterPro" id="IPR012340">
    <property type="entry name" value="NA-bd_OB-fold"/>
</dbReference>
<keyword evidence="3 15" id="KW-0547">Nucleotide-binding</keyword>
<evidence type="ECO:0000256" key="15">
    <source>
        <dbReference type="RuleBase" id="RU363016"/>
    </source>
</evidence>
<dbReference type="SMART" id="SM00487">
    <property type="entry name" value="DEXDc"/>
    <property type="match status" value="1"/>
</dbReference>
<dbReference type="InterPro" id="IPR014001">
    <property type="entry name" value="Helicase_ATP-bd"/>
</dbReference>
<keyword evidence="8" id="KW-0238">DNA-binding</keyword>
<evidence type="ECO:0000259" key="16">
    <source>
        <dbReference type="PROSITE" id="PS51192"/>
    </source>
</evidence>
<dbReference type="GO" id="GO:0016787">
    <property type="term" value="F:hydrolase activity"/>
    <property type="evidence" value="ECO:0007669"/>
    <property type="project" value="UniProtKB-KW"/>
</dbReference>
<proteinExistence type="inferred from homology"/>
<evidence type="ECO:0000256" key="7">
    <source>
        <dbReference type="ARBA" id="ARBA00022840"/>
    </source>
</evidence>
<keyword evidence="7 15" id="KW-0067">ATP-binding</keyword>
<evidence type="ECO:0000256" key="13">
    <source>
        <dbReference type="ARBA" id="ARBA00034808"/>
    </source>
</evidence>
<evidence type="ECO:0000256" key="12">
    <source>
        <dbReference type="ARBA" id="ARBA00034617"/>
    </source>
</evidence>
<evidence type="ECO:0000256" key="2">
    <source>
        <dbReference type="ARBA" id="ARBA00017846"/>
    </source>
</evidence>
<evidence type="ECO:0000256" key="14">
    <source>
        <dbReference type="ARBA" id="ARBA00048988"/>
    </source>
</evidence>
<comment type="catalytic activity">
    <reaction evidence="12 15">
        <text>Couples ATP hydrolysis with the unwinding of duplex DNA by translocating in the 3'-5' direction.</text>
        <dbReference type="EC" id="5.6.2.4"/>
    </reaction>
</comment>
<dbReference type="InterPro" id="IPR047112">
    <property type="entry name" value="RecG/Mfd"/>
</dbReference>
<protein>
    <recommendedName>
        <fullName evidence="2 15">ATP-dependent DNA helicase RecG</fullName>
        <ecNumber evidence="13 15">5.6.2.4</ecNumber>
    </recommendedName>
</protein>
<comment type="function">
    <text evidence="15">Plays a critical role in recombination and DNA repair. Helps process Holliday junction intermediates to mature products by catalyzing branch migration. Has replication fork regression activity, unwinds stalled or blocked replication forks to make a HJ that can be resolved. Has a DNA unwinding activity characteristic of a DNA helicase with 3'-5' polarity.</text>
</comment>
<dbReference type="EC" id="5.6.2.4" evidence="13 15"/>
<evidence type="ECO:0000256" key="10">
    <source>
        <dbReference type="ARBA" id="ARBA00023204"/>
    </source>
</evidence>
<dbReference type="PROSITE" id="PS51192">
    <property type="entry name" value="HELICASE_ATP_BIND_1"/>
    <property type="match status" value="1"/>
</dbReference>
<dbReference type="CDD" id="cd04488">
    <property type="entry name" value="RecG_wedge_OBF"/>
    <property type="match status" value="1"/>
</dbReference>
<dbReference type="Proteomes" id="UP000671879">
    <property type="component" value="Chromosome"/>
</dbReference>
<evidence type="ECO:0000256" key="4">
    <source>
        <dbReference type="ARBA" id="ARBA00022763"/>
    </source>
</evidence>
<sequence length="689" mass="76301">MTETLALDSDVRFLRGVGSGRARLLERLSIRTVGDLLYLFPRRYEDRRQLTAFEALRPGTTAAVLARVVTVENRPTRRPGLTLVRALLTDGKGYGYALWFNRRGVDRLLPPGTEASFYGPIELHRGKFQITNPDVEVIDEGEPDSTGRIVPVYPATEGLSPLWLRRLLRQILPQALPLLVDDLPEEIRRRRSLLDLAAAVEGLHYPRDGDHWRACRRRVAFQELFLLQLGLALRRHQARKGGLSPRLTPMGPMARAFLDALPFPLTEAQRRVVGEIGADVSLDEPMNRLLQGDVGSGKTVVAVLALLAAVDGGFQGAFMVPTEVLALQHHRRLSALLSPLGLHVVLLRGGLPPREREENLRALEEGRASLAVGTHALIQEGVRFRRLGLIVIDEQHRFGVLQRGALAGKGESPHVLVMTATPIPRTLTVSIYGDLAVSVLDELPPGRRPVVTRKVESKDRRRLLSFIDGQMREGRQVYWVCPLVEESETLDVASATSRHEELSRLFPKRRVGLLHGQMASREKEALLAAFHEGAVDLLVATTVIEVGVDVANATVMVVEDAQRFGLSQLHQLRGRVGRGAEESYCLLLGDATTVEGRRRIEALCATGDGFRIAEIDLRLRGPGEVCGVRQHGLTDFRVADLLKDGKILDEARREAQDLVEIDPSLSRCPRLRDGLYRLYGEGLDLAVTG</sequence>
<dbReference type="Pfam" id="PF00270">
    <property type="entry name" value="DEAD"/>
    <property type="match status" value="1"/>
</dbReference>
<evidence type="ECO:0000256" key="3">
    <source>
        <dbReference type="ARBA" id="ARBA00022741"/>
    </source>
</evidence>
<accession>A0A9Q7EZL5</accession>
<feature type="domain" description="Helicase C-terminal" evidence="17">
    <location>
        <begin position="459"/>
        <end position="618"/>
    </location>
</feature>
<evidence type="ECO:0000256" key="6">
    <source>
        <dbReference type="ARBA" id="ARBA00022806"/>
    </source>
</evidence>
<dbReference type="Gene3D" id="2.40.50.140">
    <property type="entry name" value="Nucleic acid-binding proteins"/>
    <property type="match status" value="1"/>
</dbReference>
<dbReference type="InterPro" id="IPR027417">
    <property type="entry name" value="P-loop_NTPase"/>
</dbReference>
<dbReference type="InterPro" id="IPR011545">
    <property type="entry name" value="DEAD/DEAH_box_helicase_dom"/>
</dbReference>
<keyword evidence="6 15" id="KW-0347">Helicase</keyword>
<dbReference type="GO" id="GO:0005524">
    <property type="term" value="F:ATP binding"/>
    <property type="evidence" value="ECO:0007669"/>
    <property type="project" value="UniProtKB-KW"/>
</dbReference>
<dbReference type="Pfam" id="PF19833">
    <property type="entry name" value="RecG_dom3_C"/>
    <property type="match status" value="1"/>
</dbReference>
<dbReference type="GO" id="GO:0006281">
    <property type="term" value="P:DNA repair"/>
    <property type="evidence" value="ECO:0007669"/>
    <property type="project" value="UniProtKB-UniRule"/>
</dbReference>
<dbReference type="SUPFAM" id="SSF50249">
    <property type="entry name" value="Nucleic acid-binding proteins"/>
    <property type="match status" value="1"/>
</dbReference>
<dbReference type="Pfam" id="PF00271">
    <property type="entry name" value="Helicase_C"/>
    <property type="match status" value="1"/>
</dbReference>
<reference evidence="19" key="1">
    <citation type="submission" date="2021-04" db="EMBL/GenBank/DDBJ databases">
        <title>A novel Synergistetes isolate from a pyrite-forming mixed culture.</title>
        <authorList>
            <person name="Bunk B."/>
            <person name="Sproer C."/>
            <person name="Spring S."/>
            <person name="Pester M."/>
        </authorList>
    </citation>
    <scope>NUCLEOTIDE SEQUENCE [LARGE SCALE GENOMIC DNA]</scope>
    <source>
        <strain evidence="19">J.5.4.2-T.3.5.2</strain>
    </source>
</reference>
<dbReference type="RefSeq" id="WP_274374391.1">
    <property type="nucleotide sequence ID" value="NZ_CP072943.1"/>
</dbReference>
<evidence type="ECO:0000256" key="8">
    <source>
        <dbReference type="ARBA" id="ARBA00023125"/>
    </source>
</evidence>
<dbReference type="NCBIfam" id="NF008165">
    <property type="entry name" value="PRK10917.1-3"/>
    <property type="match status" value="1"/>
</dbReference>
<evidence type="ECO:0000256" key="11">
    <source>
        <dbReference type="ARBA" id="ARBA00023235"/>
    </source>
</evidence>
<dbReference type="SMART" id="SM00490">
    <property type="entry name" value="HELICc"/>
    <property type="match status" value="1"/>
</dbReference>
<comment type="catalytic activity">
    <reaction evidence="14 15">
        <text>ATP + H2O = ADP + phosphate + H(+)</text>
        <dbReference type="Rhea" id="RHEA:13065"/>
        <dbReference type="ChEBI" id="CHEBI:15377"/>
        <dbReference type="ChEBI" id="CHEBI:15378"/>
        <dbReference type="ChEBI" id="CHEBI:30616"/>
        <dbReference type="ChEBI" id="CHEBI:43474"/>
        <dbReference type="ChEBI" id="CHEBI:456216"/>
        <dbReference type="EC" id="5.6.2.4"/>
    </reaction>
</comment>
<name>A0A9Q7EZL5_9BACT</name>
<dbReference type="InterPro" id="IPR001650">
    <property type="entry name" value="Helicase_C-like"/>
</dbReference>
<keyword evidence="19" id="KW-1185">Reference proteome</keyword>
<organism evidence="18 19">
    <name type="scientific">Aminithiophilus ramosus</name>
    <dbReference type="NCBI Taxonomy" id="3029084"/>
    <lineage>
        <taxon>Bacteria</taxon>
        <taxon>Thermotogati</taxon>
        <taxon>Synergistota</taxon>
        <taxon>Synergistia</taxon>
        <taxon>Synergistales</taxon>
        <taxon>Aminithiophilaceae</taxon>
        <taxon>Aminithiophilus</taxon>
    </lineage>
</organism>
<keyword evidence="5 15" id="KW-0378">Hydrolase</keyword>
<evidence type="ECO:0000259" key="17">
    <source>
        <dbReference type="PROSITE" id="PS51194"/>
    </source>
</evidence>
<evidence type="ECO:0000313" key="18">
    <source>
        <dbReference type="EMBL" id="QTX33116.1"/>
    </source>
</evidence>
<feature type="domain" description="Helicase ATP-binding" evidence="16">
    <location>
        <begin position="279"/>
        <end position="440"/>
    </location>
</feature>
<evidence type="ECO:0000256" key="1">
    <source>
        <dbReference type="ARBA" id="ARBA00007504"/>
    </source>
</evidence>
<dbReference type="PANTHER" id="PTHR47964:SF1">
    <property type="entry name" value="ATP-DEPENDENT DNA HELICASE HOMOLOG RECG, CHLOROPLASTIC"/>
    <property type="match status" value="1"/>
</dbReference>
<dbReference type="Pfam" id="PF17191">
    <property type="entry name" value="RecG_wedge"/>
    <property type="match status" value="1"/>
</dbReference>
<dbReference type="InterPro" id="IPR033454">
    <property type="entry name" value="RecG_wedge"/>
</dbReference>
<dbReference type="Gene3D" id="3.40.50.300">
    <property type="entry name" value="P-loop containing nucleotide triphosphate hydrolases"/>
    <property type="match status" value="2"/>
</dbReference>
<dbReference type="EMBL" id="CP072943">
    <property type="protein sequence ID" value="QTX33116.1"/>
    <property type="molecule type" value="Genomic_DNA"/>
</dbReference>